<dbReference type="EMBL" id="JBITGY010000011">
    <property type="protein sequence ID" value="MFI6503364.1"/>
    <property type="molecule type" value="Genomic_DNA"/>
</dbReference>
<dbReference type="Pfam" id="PF00196">
    <property type="entry name" value="GerE"/>
    <property type="match status" value="1"/>
</dbReference>
<dbReference type="InterPro" id="IPR016032">
    <property type="entry name" value="Sig_transdc_resp-reg_C-effctor"/>
</dbReference>
<dbReference type="SMART" id="SM00421">
    <property type="entry name" value="HTH_LUXR"/>
    <property type="match status" value="1"/>
</dbReference>
<comment type="caution">
    <text evidence="2">The sequence shown here is derived from an EMBL/GenBank/DDBJ whole genome shotgun (WGS) entry which is preliminary data.</text>
</comment>
<dbReference type="InterPro" id="IPR036388">
    <property type="entry name" value="WH-like_DNA-bd_sf"/>
</dbReference>
<feature type="domain" description="HTH luxR-type" evidence="1">
    <location>
        <begin position="235"/>
        <end position="300"/>
    </location>
</feature>
<dbReference type="RefSeq" id="WP_397089151.1">
    <property type="nucleotide sequence ID" value="NZ_JBITGY010000011.1"/>
</dbReference>
<proteinExistence type="predicted"/>
<accession>A0ABW7Z5A3</accession>
<reference evidence="2 3" key="1">
    <citation type="submission" date="2024-10" db="EMBL/GenBank/DDBJ databases">
        <title>The Natural Products Discovery Center: Release of the First 8490 Sequenced Strains for Exploring Actinobacteria Biosynthetic Diversity.</title>
        <authorList>
            <person name="Kalkreuter E."/>
            <person name="Kautsar S.A."/>
            <person name="Yang D."/>
            <person name="Bader C.D."/>
            <person name="Teijaro C.N."/>
            <person name="Fluegel L."/>
            <person name="Davis C.M."/>
            <person name="Simpson J.R."/>
            <person name="Lauterbach L."/>
            <person name="Steele A.D."/>
            <person name="Gui C."/>
            <person name="Meng S."/>
            <person name="Li G."/>
            <person name="Viehrig K."/>
            <person name="Ye F."/>
            <person name="Su P."/>
            <person name="Kiefer A.F."/>
            <person name="Nichols A."/>
            <person name="Cepeda A.J."/>
            <person name="Yan W."/>
            <person name="Fan B."/>
            <person name="Jiang Y."/>
            <person name="Adhikari A."/>
            <person name="Zheng C.-J."/>
            <person name="Schuster L."/>
            <person name="Cowan T.M."/>
            <person name="Smanski M.J."/>
            <person name="Chevrette M.G."/>
            <person name="De Carvalho L.P.S."/>
            <person name="Shen B."/>
        </authorList>
    </citation>
    <scope>NUCLEOTIDE SEQUENCE [LARGE SCALE GENOMIC DNA]</scope>
    <source>
        <strain evidence="2 3">NPDC050545</strain>
    </source>
</reference>
<sequence>MNELATLLDWPPRRVRHILDELAELSLVRPSWEHPETLLAVTPAVGFSTLLARQEQELLQRQQELAANRRAVMELIEQHSRQRAAQHPEVDHLTGLDEIRTRIEELAASCRTELMAFAPRGAQTREAMEASRPLDQAILDRGVLMRTIYVQSIHNDSLTLEYAHWLTEAGAMVRTYGALSQRLLIYDRETALVPVNPEEETQGAVLVRGTGIVNALCEHFESVWENAAELGAAQPRRQGEELTAQQLAVLRLLADGHTDETIARRLGVSIRTTRRITAELMQLLGARSRFQAGVRATERGVLRPDGT</sequence>
<dbReference type="Gene3D" id="1.10.10.10">
    <property type="entry name" value="Winged helix-like DNA-binding domain superfamily/Winged helix DNA-binding domain"/>
    <property type="match status" value="1"/>
</dbReference>
<dbReference type="InterPro" id="IPR051797">
    <property type="entry name" value="TrmB-like"/>
</dbReference>
<dbReference type="Proteomes" id="UP001612741">
    <property type="component" value="Unassembled WGS sequence"/>
</dbReference>
<evidence type="ECO:0000259" key="1">
    <source>
        <dbReference type="PROSITE" id="PS50043"/>
    </source>
</evidence>
<keyword evidence="3" id="KW-1185">Reference proteome</keyword>
<evidence type="ECO:0000313" key="3">
    <source>
        <dbReference type="Proteomes" id="UP001612741"/>
    </source>
</evidence>
<gene>
    <name evidence="2" type="ORF">ACIBG2_38685</name>
</gene>
<organism evidence="2 3">
    <name type="scientific">Nonomuraea typhae</name>
    <dbReference type="NCBI Taxonomy" id="2603600"/>
    <lineage>
        <taxon>Bacteria</taxon>
        <taxon>Bacillati</taxon>
        <taxon>Actinomycetota</taxon>
        <taxon>Actinomycetes</taxon>
        <taxon>Streptosporangiales</taxon>
        <taxon>Streptosporangiaceae</taxon>
        <taxon>Nonomuraea</taxon>
    </lineage>
</organism>
<dbReference type="PANTHER" id="PTHR34293">
    <property type="entry name" value="HTH-TYPE TRANSCRIPTIONAL REGULATOR TRMBL2"/>
    <property type="match status" value="1"/>
</dbReference>
<protein>
    <submittedName>
        <fullName evidence="2">LuxR C-terminal-related transcriptional regulator</fullName>
    </submittedName>
</protein>
<evidence type="ECO:0000313" key="2">
    <source>
        <dbReference type="EMBL" id="MFI6503364.1"/>
    </source>
</evidence>
<dbReference type="InterPro" id="IPR000792">
    <property type="entry name" value="Tscrpt_reg_LuxR_C"/>
</dbReference>
<dbReference type="PROSITE" id="PS50043">
    <property type="entry name" value="HTH_LUXR_2"/>
    <property type="match status" value="1"/>
</dbReference>
<dbReference type="PANTHER" id="PTHR34293:SF1">
    <property type="entry name" value="HTH-TYPE TRANSCRIPTIONAL REGULATOR TRMBL2"/>
    <property type="match status" value="1"/>
</dbReference>
<name>A0ABW7Z5A3_9ACTN</name>
<dbReference type="CDD" id="cd06170">
    <property type="entry name" value="LuxR_C_like"/>
    <property type="match status" value="1"/>
</dbReference>
<dbReference type="SUPFAM" id="SSF46894">
    <property type="entry name" value="C-terminal effector domain of the bipartite response regulators"/>
    <property type="match status" value="1"/>
</dbReference>